<dbReference type="InterPro" id="IPR024692">
    <property type="entry name" value="PTS_EI"/>
</dbReference>
<comment type="caution">
    <text evidence="25">The sequence shown here is derived from an EMBL/GenBank/DDBJ whole genome shotgun (WGS) entry which is preliminary data.</text>
</comment>
<evidence type="ECO:0000256" key="3">
    <source>
        <dbReference type="ARBA" id="ARBA00002728"/>
    </source>
</evidence>
<evidence type="ECO:0000256" key="7">
    <source>
        <dbReference type="ARBA" id="ARBA00016544"/>
    </source>
</evidence>
<dbReference type="SUPFAM" id="SSF52009">
    <property type="entry name" value="Phosphohistidine domain"/>
    <property type="match status" value="1"/>
</dbReference>
<evidence type="ECO:0000256" key="17">
    <source>
        <dbReference type="PIRNR" id="PIRNR000732"/>
    </source>
</evidence>
<keyword evidence="10 17" id="KW-0762">Sugar transport</keyword>
<comment type="cofactor">
    <cofactor evidence="2 17 20">
        <name>Mg(2+)</name>
        <dbReference type="ChEBI" id="CHEBI:18420"/>
    </cofactor>
</comment>
<keyword evidence="14 17" id="KW-0418">Kinase</keyword>
<dbReference type="GO" id="GO:0046872">
    <property type="term" value="F:metal ion binding"/>
    <property type="evidence" value="ECO:0007669"/>
    <property type="project" value="UniProtKB-KW"/>
</dbReference>
<dbReference type="GO" id="GO:0008965">
    <property type="term" value="F:phosphoenolpyruvate-protein phosphotransferase activity"/>
    <property type="evidence" value="ECO:0007669"/>
    <property type="project" value="UniProtKB-EC"/>
</dbReference>
<evidence type="ECO:0000256" key="12">
    <source>
        <dbReference type="ARBA" id="ARBA00022683"/>
    </source>
</evidence>
<dbReference type="Pfam" id="PF02896">
    <property type="entry name" value="PEP-utilizers_C"/>
    <property type="match status" value="1"/>
</dbReference>
<dbReference type="InterPro" id="IPR023151">
    <property type="entry name" value="PEP_util_CS"/>
</dbReference>
<proteinExistence type="inferred from homology"/>
<dbReference type="InterPro" id="IPR036637">
    <property type="entry name" value="Phosphohistidine_dom_sf"/>
</dbReference>
<evidence type="ECO:0000256" key="1">
    <source>
        <dbReference type="ARBA" id="ARBA00000683"/>
    </source>
</evidence>
<dbReference type="PROSITE" id="PS00370">
    <property type="entry name" value="PEP_ENZYMES_PHOS_SITE"/>
    <property type="match status" value="1"/>
</dbReference>
<dbReference type="PRINTS" id="PR01736">
    <property type="entry name" value="PHPHTRNFRASE"/>
</dbReference>
<feature type="binding site" evidence="19">
    <location>
        <position position="341"/>
    </location>
    <ligand>
        <name>phosphoenolpyruvate</name>
        <dbReference type="ChEBI" id="CHEBI:58702"/>
    </ligand>
</feature>
<dbReference type="InterPro" id="IPR008731">
    <property type="entry name" value="PTS_EIN"/>
</dbReference>
<dbReference type="InterPro" id="IPR006318">
    <property type="entry name" value="PTS_EI-like"/>
</dbReference>
<evidence type="ECO:0000256" key="4">
    <source>
        <dbReference type="ARBA" id="ARBA00004496"/>
    </source>
</evidence>
<reference evidence="25" key="1">
    <citation type="submission" date="2023-07" db="EMBL/GenBank/DDBJ databases">
        <title>Sequencing the genomes of 1000 actinobacteria strains.</title>
        <authorList>
            <person name="Klenk H.-P."/>
        </authorList>
    </citation>
    <scope>NUCLEOTIDE SEQUENCE</scope>
    <source>
        <strain evidence="25">DSM 45977</strain>
    </source>
</reference>
<feature type="active site" description="Tele-phosphohistidine intermediate" evidence="18">
    <location>
        <position position="210"/>
    </location>
</feature>
<dbReference type="EMBL" id="JAVDXW010000001">
    <property type="protein sequence ID" value="MDR7303471.1"/>
    <property type="molecule type" value="Genomic_DNA"/>
</dbReference>
<keyword evidence="26" id="KW-1185">Reference proteome</keyword>
<evidence type="ECO:0000256" key="10">
    <source>
        <dbReference type="ARBA" id="ARBA00022597"/>
    </source>
</evidence>
<evidence type="ECO:0000256" key="5">
    <source>
        <dbReference type="ARBA" id="ARBA00007837"/>
    </source>
</evidence>
<keyword evidence="12 17" id="KW-0598">Phosphotransferase system</keyword>
<comment type="catalytic activity">
    <reaction evidence="1 17">
        <text>L-histidyl-[protein] + phosphoenolpyruvate = N(pros)-phospho-L-histidyl-[protein] + pyruvate</text>
        <dbReference type="Rhea" id="RHEA:23880"/>
        <dbReference type="Rhea" id="RHEA-COMP:9745"/>
        <dbReference type="Rhea" id="RHEA-COMP:9746"/>
        <dbReference type="ChEBI" id="CHEBI:15361"/>
        <dbReference type="ChEBI" id="CHEBI:29979"/>
        <dbReference type="ChEBI" id="CHEBI:58702"/>
        <dbReference type="ChEBI" id="CHEBI:64837"/>
        <dbReference type="EC" id="2.7.3.9"/>
    </reaction>
</comment>
<evidence type="ECO:0000259" key="23">
    <source>
        <dbReference type="Pfam" id="PF02896"/>
    </source>
</evidence>
<evidence type="ECO:0000256" key="14">
    <source>
        <dbReference type="ARBA" id="ARBA00022777"/>
    </source>
</evidence>
<evidence type="ECO:0000256" key="15">
    <source>
        <dbReference type="ARBA" id="ARBA00022842"/>
    </source>
</evidence>
<dbReference type="GO" id="GO:0016301">
    <property type="term" value="F:kinase activity"/>
    <property type="evidence" value="ECO:0007669"/>
    <property type="project" value="UniProtKB-KW"/>
</dbReference>
<dbReference type="Gene3D" id="3.50.30.10">
    <property type="entry name" value="Phosphohistidine domain"/>
    <property type="match status" value="1"/>
</dbReference>
<dbReference type="InterPro" id="IPR018274">
    <property type="entry name" value="PEP_util_AS"/>
</dbReference>
<protein>
    <recommendedName>
        <fullName evidence="7 17">Phosphoenolpyruvate-protein phosphotransferase</fullName>
        <ecNumber evidence="6 17">2.7.3.9</ecNumber>
    </recommendedName>
    <alternativeName>
        <fullName evidence="16 17">Phosphotransferase system, enzyme I</fullName>
    </alternativeName>
</protein>
<evidence type="ECO:0000313" key="26">
    <source>
        <dbReference type="Proteomes" id="UP001180845"/>
    </source>
</evidence>
<dbReference type="RefSeq" id="WP_310275812.1">
    <property type="nucleotide sequence ID" value="NZ_JAVDXW010000001.1"/>
</dbReference>
<feature type="domain" description="Phosphotransferase system enzyme I N-terminal" evidence="24">
    <location>
        <begin position="30"/>
        <end position="147"/>
    </location>
</feature>
<feature type="binding site" evidence="19">
    <location>
        <position position="464"/>
    </location>
    <ligand>
        <name>phosphoenolpyruvate</name>
        <dbReference type="ChEBI" id="CHEBI:58702"/>
    </ligand>
</feature>
<comment type="function">
    <text evidence="3 17">General (non sugar-specific) component of the phosphoenolpyruvate-dependent sugar phosphotransferase system (sugar PTS). This major carbohydrate active-transport system catalyzes the phosphorylation of incoming sugar substrates concomitantly with their translocation across the cell membrane. Enzyme I transfers the phosphoryl group from phosphoenolpyruvate (PEP) to the phosphoryl carrier protein (HPr).</text>
</comment>
<evidence type="ECO:0000256" key="8">
    <source>
        <dbReference type="ARBA" id="ARBA00022448"/>
    </source>
</evidence>
<keyword evidence="9 17" id="KW-0963">Cytoplasm</keyword>
<evidence type="ECO:0000256" key="11">
    <source>
        <dbReference type="ARBA" id="ARBA00022679"/>
    </source>
</evidence>
<evidence type="ECO:0000256" key="9">
    <source>
        <dbReference type="ARBA" id="ARBA00022490"/>
    </source>
</evidence>
<dbReference type="GO" id="GO:0005737">
    <property type="term" value="C:cytoplasm"/>
    <property type="evidence" value="ECO:0007669"/>
    <property type="project" value="UniProtKB-SubCell"/>
</dbReference>
<evidence type="ECO:0000313" key="25">
    <source>
        <dbReference type="EMBL" id="MDR7303471.1"/>
    </source>
</evidence>
<dbReference type="InterPro" id="IPR008279">
    <property type="entry name" value="PEP-util_enz_mobile_dom"/>
</dbReference>
<evidence type="ECO:0000259" key="22">
    <source>
        <dbReference type="Pfam" id="PF00391"/>
    </source>
</evidence>
<dbReference type="PANTHER" id="PTHR46244">
    <property type="entry name" value="PHOSPHOENOLPYRUVATE-PROTEIN PHOSPHOTRANSFERASE"/>
    <property type="match status" value="1"/>
</dbReference>
<keyword evidence="15 17" id="KW-0460">Magnesium</keyword>
<evidence type="ECO:0000256" key="6">
    <source>
        <dbReference type="ARBA" id="ARBA00012232"/>
    </source>
</evidence>
<dbReference type="Gene3D" id="3.20.20.60">
    <property type="entry name" value="Phosphoenolpyruvate-binding domains"/>
    <property type="match status" value="1"/>
</dbReference>
<dbReference type="InterPro" id="IPR000121">
    <property type="entry name" value="PEP_util_C"/>
</dbReference>
<dbReference type="EC" id="2.7.3.9" evidence="6 17"/>
<evidence type="ECO:0000259" key="24">
    <source>
        <dbReference type="Pfam" id="PF05524"/>
    </source>
</evidence>
<dbReference type="InterPro" id="IPR050499">
    <property type="entry name" value="PEP-utilizing_PTS_enzyme"/>
</dbReference>
<evidence type="ECO:0000256" key="2">
    <source>
        <dbReference type="ARBA" id="ARBA00001946"/>
    </source>
</evidence>
<evidence type="ECO:0000256" key="16">
    <source>
        <dbReference type="ARBA" id="ARBA00033235"/>
    </source>
</evidence>
<keyword evidence="11 17" id="KW-0808">Transferase</keyword>
<dbReference type="PANTHER" id="PTHR46244:SF3">
    <property type="entry name" value="PHOSPHOENOLPYRUVATE-PROTEIN PHOSPHOTRANSFERASE"/>
    <property type="match status" value="1"/>
</dbReference>
<sequence>MSLHDPTPASGTAASGTAANGTTASATTLRGVGVSPGRAAGPVVRIAEPLNEPSSVPAPSDPHADIERIRPAAHLVADRLTIRATTVEGSARSVLETTAAMAVDPALLSQAEKLVSERSLPAERAVYEAGNEFAEMVAGAGEYLAERARDVQDVRDRIVAELLGVAAPGPPEMTRPGVLVARDLSPADTAGLDPALVLALVTEEGGPTSHTAILARSLGIPAIVAVSGVLAHPAAGVTVDGDTGTVELTDHPVHVEASSRPEEREWSGACHTADGHPITVLANIGSGTDAQVAHRAGAPGVGLFRTEFCYLAAPEEPDVAAQRAAYAEAMAPFTGKSVVVRTLDAGADKPLPFLHASSEPNPALGVRGLRVAFERPAIVDRQLEAIAAAADDTGAAVSVMAPMVATAEEASWFVERARTAGITRAGVMIEIPAAALAAHDILDAADFISIGTNDLAQYAFAADRTLGALATLNDPWQPALLRFVDTLGRAGGEHGKPVGVCGEAAADPLLAGILLGLGATSLSTSATALPAVGTALAEHSLADYRKAAQSALSAPGPDQARQHAREVLG</sequence>
<evidence type="ECO:0000256" key="19">
    <source>
        <dbReference type="PIRSR" id="PIRSR000732-2"/>
    </source>
</evidence>
<feature type="domain" description="PEP-utilising enzyme C-terminal" evidence="23">
    <location>
        <begin position="271"/>
        <end position="538"/>
    </location>
</feature>
<evidence type="ECO:0000256" key="13">
    <source>
        <dbReference type="ARBA" id="ARBA00022723"/>
    </source>
</evidence>
<evidence type="ECO:0000256" key="21">
    <source>
        <dbReference type="SAM" id="MobiDB-lite"/>
    </source>
</evidence>
<evidence type="ECO:0000256" key="18">
    <source>
        <dbReference type="PIRSR" id="PIRSR000732-1"/>
    </source>
</evidence>
<dbReference type="Pfam" id="PF00391">
    <property type="entry name" value="PEP-utilizers"/>
    <property type="match status" value="1"/>
</dbReference>
<keyword evidence="8 17" id="KW-0813">Transport</keyword>
<organism evidence="25 26">
    <name type="scientific">Haloactinomyces albus</name>
    <dbReference type="NCBI Taxonomy" id="1352928"/>
    <lineage>
        <taxon>Bacteria</taxon>
        <taxon>Bacillati</taxon>
        <taxon>Actinomycetota</taxon>
        <taxon>Actinomycetes</taxon>
        <taxon>Actinopolysporales</taxon>
        <taxon>Actinopolysporaceae</taxon>
        <taxon>Haloactinomyces</taxon>
    </lineage>
</organism>
<feature type="compositionally biased region" description="Low complexity" evidence="21">
    <location>
        <begin position="7"/>
        <end position="28"/>
    </location>
</feature>
<dbReference type="Proteomes" id="UP001180845">
    <property type="component" value="Unassembled WGS sequence"/>
</dbReference>
<dbReference type="PIRSF" id="PIRSF000732">
    <property type="entry name" value="PTS_enzyme_I"/>
    <property type="match status" value="1"/>
</dbReference>
<feature type="region of interest" description="Disordered" evidence="21">
    <location>
        <begin position="1"/>
        <end position="35"/>
    </location>
</feature>
<dbReference type="AlphaFoldDB" id="A0AAE3ZEJ2"/>
<feature type="binding site" evidence="19">
    <location>
        <begin position="453"/>
        <end position="454"/>
    </location>
    <ligand>
        <name>phosphoenolpyruvate</name>
        <dbReference type="ChEBI" id="CHEBI:58702"/>
    </ligand>
</feature>
<comment type="subcellular location">
    <subcellularLocation>
        <location evidence="4 17">Cytoplasm</location>
    </subcellularLocation>
</comment>
<dbReference type="InterPro" id="IPR036618">
    <property type="entry name" value="PtsI_HPr-bd_sf"/>
</dbReference>
<feature type="binding site" evidence="19">
    <location>
        <position position="305"/>
    </location>
    <ligand>
        <name>phosphoenolpyruvate</name>
        <dbReference type="ChEBI" id="CHEBI:58702"/>
    </ligand>
</feature>
<gene>
    <name evidence="25" type="ORF">JOF55_003652</name>
</gene>
<dbReference type="InterPro" id="IPR015813">
    <property type="entry name" value="Pyrv/PenolPyrv_kinase-like_dom"/>
</dbReference>
<dbReference type="InterPro" id="IPR040442">
    <property type="entry name" value="Pyrv_kinase-like_dom_sf"/>
</dbReference>
<feature type="domain" description="PEP-utilising enzyme mobile" evidence="22">
    <location>
        <begin position="176"/>
        <end position="244"/>
    </location>
</feature>
<feature type="binding site" evidence="20">
    <location>
        <position position="454"/>
    </location>
    <ligand>
        <name>Mg(2+)</name>
        <dbReference type="ChEBI" id="CHEBI:18420"/>
    </ligand>
</feature>
<name>A0AAE3ZEJ2_9ACTN</name>
<dbReference type="Gene3D" id="1.10.274.10">
    <property type="entry name" value="PtsI, HPr-binding domain"/>
    <property type="match status" value="1"/>
</dbReference>
<dbReference type="SUPFAM" id="SSF47831">
    <property type="entry name" value="Enzyme I of the PEP:sugar phosphotransferase system HPr-binding (sub)domain"/>
    <property type="match status" value="1"/>
</dbReference>
<feature type="binding site" evidence="20">
    <location>
        <position position="430"/>
    </location>
    <ligand>
        <name>Mg(2+)</name>
        <dbReference type="ChEBI" id="CHEBI:18420"/>
    </ligand>
</feature>
<dbReference type="Pfam" id="PF05524">
    <property type="entry name" value="PEP-utilisers_N"/>
    <property type="match status" value="1"/>
</dbReference>
<dbReference type="NCBIfam" id="TIGR01417">
    <property type="entry name" value="PTS_I_fam"/>
    <property type="match status" value="1"/>
</dbReference>
<comment type="similarity">
    <text evidence="5 17">Belongs to the PEP-utilizing enzyme family.</text>
</comment>
<evidence type="ECO:0000256" key="20">
    <source>
        <dbReference type="PIRSR" id="PIRSR000732-3"/>
    </source>
</evidence>
<dbReference type="SUPFAM" id="SSF51621">
    <property type="entry name" value="Phosphoenolpyruvate/pyruvate domain"/>
    <property type="match status" value="1"/>
</dbReference>
<keyword evidence="13 17" id="KW-0479">Metal-binding</keyword>
<dbReference type="GO" id="GO:0009401">
    <property type="term" value="P:phosphoenolpyruvate-dependent sugar phosphotransferase system"/>
    <property type="evidence" value="ECO:0007669"/>
    <property type="project" value="UniProtKB-KW"/>
</dbReference>
<accession>A0AAE3ZEJ2</accession>
<feature type="active site" description="Proton donor" evidence="18">
    <location>
        <position position="501"/>
    </location>
</feature>
<dbReference type="PROSITE" id="PS00742">
    <property type="entry name" value="PEP_ENZYMES_2"/>
    <property type="match status" value="1"/>
</dbReference>